<feature type="compositionally biased region" description="Low complexity" evidence="1">
    <location>
        <begin position="27"/>
        <end position="37"/>
    </location>
</feature>
<organism evidence="2 3">
    <name type="scientific">Stephania yunnanensis</name>
    <dbReference type="NCBI Taxonomy" id="152371"/>
    <lineage>
        <taxon>Eukaryota</taxon>
        <taxon>Viridiplantae</taxon>
        <taxon>Streptophyta</taxon>
        <taxon>Embryophyta</taxon>
        <taxon>Tracheophyta</taxon>
        <taxon>Spermatophyta</taxon>
        <taxon>Magnoliopsida</taxon>
        <taxon>Ranunculales</taxon>
        <taxon>Menispermaceae</taxon>
        <taxon>Menispermoideae</taxon>
        <taxon>Cissampelideae</taxon>
        <taxon>Stephania</taxon>
    </lineage>
</organism>
<evidence type="ECO:0000313" key="2">
    <source>
        <dbReference type="EMBL" id="KAK9092936.1"/>
    </source>
</evidence>
<reference evidence="2 3" key="1">
    <citation type="submission" date="2024-01" db="EMBL/GenBank/DDBJ databases">
        <title>Genome assemblies of Stephania.</title>
        <authorList>
            <person name="Yang L."/>
        </authorList>
    </citation>
    <scope>NUCLEOTIDE SEQUENCE [LARGE SCALE GENOMIC DNA]</scope>
    <source>
        <strain evidence="2">YNDBR</strain>
        <tissue evidence="2">Leaf</tissue>
    </source>
</reference>
<name>A0AAP0EGC1_9MAGN</name>
<feature type="region of interest" description="Disordered" evidence="1">
    <location>
        <begin position="1"/>
        <end position="56"/>
    </location>
</feature>
<evidence type="ECO:0000256" key="1">
    <source>
        <dbReference type="SAM" id="MobiDB-lite"/>
    </source>
</evidence>
<sequence length="156" mass="16332">MAETVARRSGSMVDGGRSDSSEGRWGARGQAVAATAARGGGALTPTTVGDSTGEGFASLQHDEAMVDVAPAGTRTVYSNGGPVARTAACCAATSHRGDRRKGDRERATAALARRPKLQRGWLDGGATPTEALEWRGMTTTLFAERKKKTLFARHKS</sequence>
<protein>
    <submittedName>
        <fullName evidence="2">Uncharacterized protein</fullName>
    </submittedName>
</protein>
<proteinExistence type="predicted"/>
<evidence type="ECO:0000313" key="3">
    <source>
        <dbReference type="Proteomes" id="UP001420932"/>
    </source>
</evidence>
<comment type="caution">
    <text evidence="2">The sequence shown here is derived from an EMBL/GenBank/DDBJ whole genome shotgun (WGS) entry which is preliminary data.</text>
</comment>
<gene>
    <name evidence="2" type="ORF">Syun_027847</name>
</gene>
<dbReference type="AlphaFoldDB" id="A0AAP0EGC1"/>
<dbReference type="EMBL" id="JBBNAF010000012">
    <property type="protein sequence ID" value="KAK9092936.1"/>
    <property type="molecule type" value="Genomic_DNA"/>
</dbReference>
<keyword evidence="3" id="KW-1185">Reference proteome</keyword>
<dbReference type="Proteomes" id="UP001420932">
    <property type="component" value="Unassembled WGS sequence"/>
</dbReference>
<accession>A0AAP0EGC1</accession>